<dbReference type="PANTHER" id="PTHR12979">
    <property type="entry name" value="CCR4-NOT TRANSCRIPTION COMPLEX SUBUNIT 10"/>
    <property type="match status" value="1"/>
</dbReference>
<dbReference type="Proteomes" id="UP000000759">
    <property type="component" value="Chromosome 1"/>
</dbReference>
<evidence type="ECO:0000313" key="2">
    <source>
        <dbReference type="Proteomes" id="UP000000759"/>
    </source>
</evidence>
<organism evidence="1 2">
    <name type="scientific">Phaeodactylum tricornutum (strain CCAP 1055/1)</name>
    <dbReference type="NCBI Taxonomy" id="556484"/>
    <lineage>
        <taxon>Eukaryota</taxon>
        <taxon>Sar</taxon>
        <taxon>Stramenopiles</taxon>
        <taxon>Ochrophyta</taxon>
        <taxon>Bacillariophyta</taxon>
        <taxon>Bacillariophyceae</taxon>
        <taxon>Bacillariophycidae</taxon>
        <taxon>Naviculales</taxon>
        <taxon>Phaeodactylaceae</taxon>
        <taxon>Phaeodactylum</taxon>
    </lineage>
</organism>
<evidence type="ECO:0000313" key="1">
    <source>
        <dbReference type="EMBL" id="EEC51894.1"/>
    </source>
</evidence>
<dbReference type="InterPro" id="IPR039740">
    <property type="entry name" value="CNOT10"/>
</dbReference>
<reference evidence="2" key="2">
    <citation type="submission" date="2008-08" db="EMBL/GenBank/DDBJ databases">
        <authorList>
            <consortium name="Diatom Consortium"/>
            <person name="Grigoriev I."/>
            <person name="Grimwood J."/>
            <person name="Kuo A."/>
            <person name="Otillar R.P."/>
            <person name="Salamov A."/>
            <person name="Detter J.C."/>
            <person name="Lindquist E."/>
            <person name="Shapiro H."/>
            <person name="Lucas S."/>
            <person name="Glavina del Rio T."/>
            <person name="Pitluck S."/>
            <person name="Rokhsar D."/>
            <person name="Bowler C."/>
        </authorList>
    </citation>
    <scope>GENOME REANNOTATION</scope>
    <source>
        <strain evidence="2">CCAP 1055/1</strain>
    </source>
</reference>
<dbReference type="KEGG" id="pti:PHATRDRAFT_43104"/>
<gene>
    <name evidence="1" type="ORF">PHATRDRAFT_43104</name>
</gene>
<dbReference type="GeneID" id="7196726"/>
<name>B7FQM5_PHATC</name>
<reference evidence="1 2" key="1">
    <citation type="journal article" date="2008" name="Nature">
        <title>The Phaeodactylum genome reveals the evolutionary history of diatom genomes.</title>
        <authorList>
            <person name="Bowler C."/>
            <person name="Allen A.E."/>
            <person name="Badger J.H."/>
            <person name="Grimwood J."/>
            <person name="Jabbari K."/>
            <person name="Kuo A."/>
            <person name="Maheswari U."/>
            <person name="Martens C."/>
            <person name="Maumus F."/>
            <person name="Otillar R.P."/>
            <person name="Rayko E."/>
            <person name="Salamov A."/>
            <person name="Vandepoele K."/>
            <person name="Beszteri B."/>
            <person name="Gruber A."/>
            <person name="Heijde M."/>
            <person name="Katinka M."/>
            <person name="Mock T."/>
            <person name="Valentin K."/>
            <person name="Verret F."/>
            <person name="Berges J.A."/>
            <person name="Brownlee C."/>
            <person name="Cadoret J.P."/>
            <person name="Chiovitti A."/>
            <person name="Choi C.J."/>
            <person name="Coesel S."/>
            <person name="De Martino A."/>
            <person name="Detter J.C."/>
            <person name="Durkin C."/>
            <person name="Falciatore A."/>
            <person name="Fournet J."/>
            <person name="Haruta M."/>
            <person name="Huysman M.J."/>
            <person name="Jenkins B.D."/>
            <person name="Jiroutova K."/>
            <person name="Jorgensen R.E."/>
            <person name="Joubert Y."/>
            <person name="Kaplan A."/>
            <person name="Kroger N."/>
            <person name="Kroth P.G."/>
            <person name="La Roche J."/>
            <person name="Lindquist E."/>
            <person name="Lommer M."/>
            <person name="Martin-Jezequel V."/>
            <person name="Lopez P.J."/>
            <person name="Lucas S."/>
            <person name="Mangogna M."/>
            <person name="McGinnis K."/>
            <person name="Medlin L.K."/>
            <person name="Montsant A."/>
            <person name="Oudot-Le Secq M.P."/>
            <person name="Napoli C."/>
            <person name="Obornik M."/>
            <person name="Parker M.S."/>
            <person name="Petit J.L."/>
            <person name="Porcel B.M."/>
            <person name="Poulsen N."/>
            <person name="Robison M."/>
            <person name="Rychlewski L."/>
            <person name="Rynearson T.A."/>
            <person name="Schmutz J."/>
            <person name="Shapiro H."/>
            <person name="Siaut M."/>
            <person name="Stanley M."/>
            <person name="Sussman M.R."/>
            <person name="Taylor A.R."/>
            <person name="Vardi A."/>
            <person name="von Dassow P."/>
            <person name="Vyverman W."/>
            <person name="Willis A."/>
            <person name="Wyrwicz L.S."/>
            <person name="Rokhsar D.S."/>
            <person name="Weissenbach J."/>
            <person name="Armbrust E.V."/>
            <person name="Green B.R."/>
            <person name="Van de Peer Y."/>
            <person name="Grigoriev I.V."/>
        </authorList>
    </citation>
    <scope>NUCLEOTIDE SEQUENCE [LARGE SCALE GENOMIC DNA]</scope>
    <source>
        <strain evidence="1 2">CCAP 1055/1</strain>
    </source>
</reference>
<dbReference type="eggNOG" id="ENOG502SV2Q">
    <property type="taxonomic scope" value="Eukaryota"/>
</dbReference>
<dbReference type="HOGENOM" id="CLU_393559_0_0_1"/>
<dbReference type="GO" id="GO:0030014">
    <property type="term" value="C:CCR4-NOT complex"/>
    <property type="evidence" value="ECO:0007669"/>
    <property type="project" value="InterPro"/>
</dbReference>
<keyword evidence="2" id="KW-1185">Reference proteome</keyword>
<accession>B7FQM5</accession>
<dbReference type="GO" id="GO:0006402">
    <property type="term" value="P:mRNA catabolic process"/>
    <property type="evidence" value="ECO:0007669"/>
    <property type="project" value="TreeGrafter"/>
</dbReference>
<dbReference type="InParanoid" id="B7FQM5"/>
<dbReference type="GO" id="GO:0017148">
    <property type="term" value="P:negative regulation of translation"/>
    <property type="evidence" value="ECO:0007669"/>
    <property type="project" value="TreeGrafter"/>
</dbReference>
<dbReference type="PaxDb" id="2850-Phatr43104"/>
<dbReference type="OrthoDB" id="25157at2759"/>
<protein>
    <submittedName>
        <fullName evidence="1">Uncharacterized protein</fullName>
    </submittedName>
</protein>
<dbReference type="RefSeq" id="XP_002177431.1">
    <property type="nucleotide sequence ID" value="XM_002177395.1"/>
</dbReference>
<sequence>MTPGSRRMRRSREAAASNETDLSAFELYGIQGDSVAALKALTSDAPSSLTTDYNTAILRHVSSKSLDTRVVALRNGLLSELDGCEKKYFNSLSQEQISVRRRKRNEMIMAYNRALVLQTSGFSKECIQICREKLKDLVVKNQPPPEELYIVASRMSFLFLETTLGPSVSRSSGLVHEDLSTPSILSVIAWLNLFNLEKDPQSKFLLALCKSRLHLSESDRKGTKSESNARLARKELKAAMEILQHKLRASHGGDTESVVSSLNSEEIMSTGTHQLQESHQQLLPRSLVLQKLNQSALNLKAKLEQMKGNAKKSLLLCSEARGAAVLDSSYERINSNNLGIVYGTTGKRHLALHSLFKSLQVKSEASFDVDGTSRPNQALTALYNTSLCALQAQNYICSYECMATYVSRCDVFHVGVRCWLRMAEACVGIYSSSRPSKSFKDFCAIEVNGKAKGLLFDHGLCTEQPNTTQEILVQELASGEDIQQVKRNPLLRARGCLEHLLSNQEALDNDALSTSRLMLSFVLLSFREFYRALDMARLVLDSQTLEAVEVGNDTIGVVKRRIATARMYAAEASCALGNSAEAMKYLVGDGRDDAFDRLSSDLGGVTMDMAALNGTGKRRLARAQVKVRSSASTVTAAMDNMPAAKQLAMSAQAIENAYASNRERSAARRALVYCLLRGGNHSAALTLLRSITSTLTSCQAS</sequence>
<dbReference type="EMBL" id="CM000605">
    <property type="protein sequence ID" value="EEC51894.1"/>
    <property type="molecule type" value="Genomic_DNA"/>
</dbReference>
<proteinExistence type="predicted"/>
<dbReference type="PANTHER" id="PTHR12979:SF5">
    <property type="entry name" value="CCR4-NOT TRANSCRIPTION COMPLEX SUBUNIT 10"/>
    <property type="match status" value="1"/>
</dbReference>
<dbReference type="AlphaFoldDB" id="B7FQM5"/>